<evidence type="ECO:0000256" key="3">
    <source>
        <dbReference type="ARBA" id="ARBA00023125"/>
    </source>
</evidence>
<reference evidence="8" key="2">
    <citation type="submission" date="2021-12" db="EMBL/GenBank/DDBJ databases">
        <title>Resequencing data analysis of finger millet.</title>
        <authorList>
            <person name="Hatakeyama M."/>
            <person name="Aluri S."/>
            <person name="Balachadran M.T."/>
            <person name="Sivarajan S.R."/>
            <person name="Poveda L."/>
            <person name="Shimizu-Inatsugi R."/>
            <person name="Schlapbach R."/>
            <person name="Sreeman S.M."/>
            <person name="Shimizu K.K."/>
        </authorList>
    </citation>
    <scope>NUCLEOTIDE SEQUENCE</scope>
</reference>
<keyword evidence="5" id="KW-0539">Nucleus</keyword>
<dbReference type="Gene3D" id="2.20.25.80">
    <property type="entry name" value="WRKY domain"/>
    <property type="match status" value="1"/>
</dbReference>
<evidence type="ECO:0000256" key="5">
    <source>
        <dbReference type="ARBA" id="ARBA00023242"/>
    </source>
</evidence>
<evidence type="ECO:0000256" key="4">
    <source>
        <dbReference type="ARBA" id="ARBA00023163"/>
    </source>
</evidence>
<dbReference type="InterPro" id="IPR036576">
    <property type="entry name" value="WRKY_dom_sf"/>
</dbReference>
<gene>
    <name evidence="8" type="primary">gb04389</name>
    <name evidence="8" type="ORF">PR202_gb04389</name>
</gene>
<feature type="domain" description="WRKY" evidence="7">
    <location>
        <begin position="3"/>
        <end position="77"/>
    </location>
</feature>
<accession>A0AAV5E473</accession>
<keyword evidence="2" id="KW-0805">Transcription regulation</keyword>
<dbReference type="InterPro" id="IPR003657">
    <property type="entry name" value="WRKY_dom"/>
</dbReference>
<evidence type="ECO:0000259" key="7">
    <source>
        <dbReference type="SMART" id="SM00774"/>
    </source>
</evidence>
<evidence type="ECO:0000256" key="6">
    <source>
        <dbReference type="SAM" id="MobiDB-lite"/>
    </source>
</evidence>
<comment type="caution">
    <text evidence="8">The sequence shown here is derived from an EMBL/GenBank/DDBJ whole genome shotgun (WGS) entry which is preliminary data.</text>
</comment>
<dbReference type="Pfam" id="PF03106">
    <property type="entry name" value="WRKY"/>
    <property type="match status" value="1"/>
</dbReference>
<evidence type="ECO:0000313" key="8">
    <source>
        <dbReference type="EMBL" id="GJN17331.1"/>
    </source>
</evidence>
<sequence length="203" mass="22551">MANRDDYMISSNGYSRGTHKRLLQDSSSSAQEQAKKCYYRCTYHQDHGPATKHVEQSNSQDPPLFRVIYTNDHTCISTDTSSIQIQQMADASLRKAEMELLPGHEAIKEEEGAIVSSLLGVINGGHDVVATLDVMHAMQGNTTALYSNLSSVVGRSSHEASPSISAVQLPAFDEPTMDFEPLESYWFEPLDFSWFIESARRTG</sequence>
<organism evidence="8 9">
    <name type="scientific">Eleusine coracana subsp. coracana</name>
    <dbReference type="NCBI Taxonomy" id="191504"/>
    <lineage>
        <taxon>Eukaryota</taxon>
        <taxon>Viridiplantae</taxon>
        <taxon>Streptophyta</taxon>
        <taxon>Embryophyta</taxon>
        <taxon>Tracheophyta</taxon>
        <taxon>Spermatophyta</taxon>
        <taxon>Magnoliopsida</taxon>
        <taxon>Liliopsida</taxon>
        <taxon>Poales</taxon>
        <taxon>Poaceae</taxon>
        <taxon>PACMAD clade</taxon>
        <taxon>Chloridoideae</taxon>
        <taxon>Cynodonteae</taxon>
        <taxon>Eleusininae</taxon>
        <taxon>Eleusine</taxon>
    </lineage>
</organism>
<evidence type="ECO:0000256" key="1">
    <source>
        <dbReference type="ARBA" id="ARBA00004123"/>
    </source>
</evidence>
<evidence type="ECO:0000256" key="2">
    <source>
        <dbReference type="ARBA" id="ARBA00023015"/>
    </source>
</evidence>
<dbReference type="SUPFAM" id="SSF118290">
    <property type="entry name" value="WRKY DNA-binding domain"/>
    <property type="match status" value="1"/>
</dbReference>
<keyword evidence="9" id="KW-1185">Reference proteome</keyword>
<proteinExistence type="predicted"/>
<keyword evidence="4" id="KW-0804">Transcription</keyword>
<dbReference type="GO" id="GO:0005634">
    <property type="term" value="C:nucleus"/>
    <property type="evidence" value="ECO:0007669"/>
    <property type="project" value="UniProtKB-SubCell"/>
</dbReference>
<dbReference type="SMART" id="SM00774">
    <property type="entry name" value="WRKY"/>
    <property type="match status" value="1"/>
</dbReference>
<comment type="subcellular location">
    <subcellularLocation>
        <location evidence="1">Nucleus</location>
    </subcellularLocation>
</comment>
<name>A0AAV5E473_ELECO</name>
<feature type="region of interest" description="Disordered" evidence="6">
    <location>
        <begin position="1"/>
        <end position="27"/>
    </location>
</feature>
<dbReference type="GO" id="GO:0043565">
    <property type="term" value="F:sequence-specific DNA binding"/>
    <property type="evidence" value="ECO:0007669"/>
    <property type="project" value="InterPro"/>
</dbReference>
<dbReference type="GO" id="GO:0003700">
    <property type="term" value="F:DNA-binding transcription factor activity"/>
    <property type="evidence" value="ECO:0007669"/>
    <property type="project" value="InterPro"/>
</dbReference>
<dbReference type="AlphaFoldDB" id="A0AAV5E473"/>
<keyword evidence="3" id="KW-0238">DNA-binding</keyword>
<dbReference type="PANTHER" id="PTHR31282">
    <property type="entry name" value="WRKY TRANSCRIPTION FACTOR 21-RELATED"/>
    <property type="match status" value="1"/>
</dbReference>
<protein>
    <recommendedName>
        <fullName evidence="7">WRKY domain-containing protein</fullName>
    </recommendedName>
</protein>
<evidence type="ECO:0000313" key="9">
    <source>
        <dbReference type="Proteomes" id="UP001054889"/>
    </source>
</evidence>
<dbReference type="EMBL" id="BQKI01000073">
    <property type="protein sequence ID" value="GJN17331.1"/>
    <property type="molecule type" value="Genomic_DNA"/>
</dbReference>
<dbReference type="Proteomes" id="UP001054889">
    <property type="component" value="Unassembled WGS sequence"/>
</dbReference>
<reference evidence="8" key="1">
    <citation type="journal article" date="2018" name="DNA Res.">
        <title>Multiple hybrid de novo genome assembly of finger millet, an orphan allotetraploid crop.</title>
        <authorList>
            <person name="Hatakeyama M."/>
            <person name="Aluri S."/>
            <person name="Balachadran M.T."/>
            <person name="Sivarajan S.R."/>
            <person name="Patrignani A."/>
            <person name="Gruter S."/>
            <person name="Poveda L."/>
            <person name="Shimizu-Inatsugi R."/>
            <person name="Baeten J."/>
            <person name="Francoijs K.J."/>
            <person name="Nataraja K.N."/>
            <person name="Reddy Y.A.N."/>
            <person name="Phadnis S."/>
            <person name="Ravikumar R.L."/>
            <person name="Schlapbach R."/>
            <person name="Sreeman S.M."/>
            <person name="Shimizu K.K."/>
        </authorList>
    </citation>
    <scope>NUCLEOTIDE SEQUENCE</scope>
</reference>
<dbReference type="InterPro" id="IPR044810">
    <property type="entry name" value="WRKY_plant"/>
</dbReference>